<dbReference type="EMBL" id="VUJU01000217">
    <property type="protein sequence ID" value="KAF0772066.1"/>
    <property type="molecule type" value="Genomic_DNA"/>
</dbReference>
<feature type="transmembrane region" description="Helical" evidence="6">
    <location>
        <begin position="240"/>
        <end position="257"/>
    </location>
</feature>
<feature type="transmembrane region" description="Helical" evidence="6">
    <location>
        <begin position="41"/>
        <end position="60"/>
    </location>
</feature>
<evidence type="ECO:0000313" key="9">
    <source>
        <dbReference type="Proteomes" id="UP000478052"/>
    </source>
</evidence>
<feature type="transmembrane region" description="Helical" evidence="6">
    <location>
        <begin position="400"/>
        <end position="416"/>
    </location>
</feature>
<keyword evidence="4 6" id="KW-1133">Transmembrane helix</keyword>
<evidence type="ECO:0000256" key="6">
    <source>
        <dbReference type="SAM" id="Phobius"/>
    </source>
</evidence>
<feature type="transmembrane region" description="Helical" evidence="6">
    <location>
        <begin position="206"/>
        <end position="228"/>
    </location>
</feature>
<evidence type="ECO:0000256" key="7">
    <source>
        <dbReference type="SAM" id="SignalP"/>
    </source>
</evidence>
<reference evidence="8 9" key="1">
    <citation type="submission" date="2019-08" db="EMBL/GenBank/DDBJ databases">
        <title>Whole genome of Aphis craccivora.</title>
        <authorList>
            <person name="Voronova N.V."/>
            <person name="Shulinski R.S."/>
            <person name="Bandarenka Y.V."/>
            <person name="Zhorov D.G."/>
            <person name="Warner D."/>
        </authorList>
    </citation>
    <scope>NUCLEOTIDE SEQUENCE [LARGE SCALE GENOMIC DNA]</scope>
    <source>
        <strain evidence="8">180601</strain>
        <tissue evidence="8">Whole Body</tissue>
    </source>
</reference>
<accession>A0A6G0ZL70</accession>
<keyword evidence="9" id="KW-1185">Reference proteome</keyword>
<feature type="transmembrane region" description="Helical" evidence="6">
    <location>
        <begin position="163"/>
        <end position="184"/>
    </location>
</feature>
<feature type="transmembrane region" description="Helical" evidence="6">
    <location>
        <begin position="463"/>
        <end position="484"/>
    </location>
</feature>
<comment type="caution">
    <text evidence="8">The sequence shown here is derived from an EMBL/GenBank/DDBJ whole genome shotgun (WGS) entry which is preliminary data.</text>
</comment>
<sequence>MGALFSLCTVGQLACCCGQAACSLFACCPSCGNSTSTKVMYGLMLLVAIILSCITLAPGLQSFLQKVPFCEGDHNTGLTSNFVNNISGVSIDCKNAVGYMAVYRICFAMFIFFTLMSFIMMGVKDSRDGRAPIQNGFWGLKYLIVFAGIVGSFFIAPGSFSHIWMICGMIGGFIYLILQFVQVLDSAHSLAESWLDKWEQTEDKRWYFALLFTTVVSYGLAITGLIIMYHSFTQVKINNVSLYFITKIGLGSISNFYSTTNANFQHPPFFFVMQLHKINLIYAAIGSINSGQDEWKRERGRPKKIWLNTIEHDMRAIGLCTGIRDLKNQEKRSSISITSCVQRVHEKSGLLQSSIVSLYVVYLTWSALNSGPETKCNKSLAEILSVSNSDGSKVHFGSENFVSIGIFVLFVLYSAIKTGSSSKFSMSNSTERIGNDSDLEGGPVSGNDDNSGKLFDDEKEGVAYSWSFYHFTFAMATLFLMMTLTNWYSPNSSLENLHPDYASTWIKILSCWVCAGLYVWTLVAPIILPDREF</sequence>
<dbReference type="Pfam" id="PF03348">
    <property type="entry name" value="Serinc"/>
    <property type="match status" value="2"/>
</dbReference>
<name>A0A6G0ZL70_APHCR</name>
<organism evidence="8 9">
    <name type="scientific">Aphis craccivora</name>
    <name type="common">Cowpea aphid</name>
    <dbReference type="NCBI Taxonomy" id="307492"/>
    <lineage>
        <taxon>Eukaryota</taxon>
        <taxon>Metazoa</taxon>
        <taxon>Ecdysozoa</taxon>
        <taxon>Arthropoda</taxon>
        <taxon>Hexapoda</taxon>
        <taxon>Insecta</taxon>
        <taxon>Pterygota</taxon>
        <taxon>Neoptera</taxon>
        <taxon>Paraneoptera</taxon>
        <taxon>Hemiptera</taxon>
        <taxon>Sternorrhyncha</taxon>
        <taxon>Aphidomorpha</taxon>
        <taxon>Aphidoidea</taxon>
        <taxon>Aphididae</taxon>
        <taxon>Aphidini</taxon>
        <taxon>Aphis</taxon>
        <taxon>Aphis</taxon>
    </lineage>
</organism>
<evidence type="ECO:0000256" key="5">
    <source>
        <dbReference type="ARBA" id="ARBA00023136"/>
    </source>
</evidence>
<dbReference type="GO" id="GO:0016020">
    <property type="term" value="C:membrane"/>
    <property type="evidence" value="ECO:0007669"/>
    <property type="project" value="UniProtKB-SubCell"/>
</dbReference>
<dbReference type="InterPro" id="IPR005016">
    <property type="entry name" value="TDE1/TMS"/>
</dbReference>
<evidence type="ECO:0000256" key="2">
    <source>
        <dbReference type="ARBA" id="ARBA00006665"/>
    </source>
</evidence>
<keyword evidence="3 6" id="KW-0812">Transmembrane</keyword>
<proteinExistence type="inferred from homology"/>
<evidence type="ECO:0000256" key="1">
    <source>
        <dbReference type="ARBA" id="ARBA00004141"/>
    </source>
</evidence>
<evidence type="ECO:0000256" key="3">
    <source>
        <dbReference type="ARBA" id="ARBA00022692"/>
    </source>
</evidence>
<comment type="similarity">
    <text evidence="2">Belongs to the TDE1 family.</text>
</comment>
<keyword evidence="7" id="KW-0732">Signal</keyword>
<feature type="transmembrane region" description="Helical" evidence="6">
    <location>
        <begin position="101"/>
        <end position="123"/>
    </location>
</feature>
<dbReference type="AlphaFoldDB" id="A0A6G0ZL70"/>
<feature type="signal peptide" evidence="7">
    <location>
        <begin position="1"/>
        <end position="22"/>
    </location>
</feature>
<gene>
    <name evidence="8" type="ORF">FWK35_00002908</name>
</gene>
<feature type="transmembrane region" description="Helical" evidence="6">
    <location>
        <begin position="504"/>
        <end position="528"/>
    </location>
</feature>
<dbReference type="PANTHER" id="PTHR10383">
    <property type="entry name" value="SERINE INCORPORATOR"/>
    <property type="match status" value="1"/>
</dbReference>
<dbReference type="OrthoDB" id="5963193at2759"/>
<evidence type="ECO:0000256" key="4">
    <source>
        <dbReference type="ARBA" id="ARBA00022989"/>
    </source>
</evidence>
<evidence type="ECO:0000313" key="8">
    <source>
        <dbReference type="EMBL" id="KAF0772066.1"/>
    </source>
</evidence>
<dbReference type="Proteomes" id="UP000478052">
    <property type="component" value="Unassembled WGS sequence"/>
</dbReference>
<protein>
    <submittedName>
        <fullName evidence="8">Putative serine incorporator isoform X2</fullName>
    </submittedName>
</protein>
<feature type="transmembrane region" description="Helical" evidence="6">
    <location>
        <begin position="135"/>
        <end position="156"/>
    </location>
</feature>
<comment type="subcellular location">
    <subcellularLocation>
        <location evidence="1">Membrane</location>
        <topology evidence="1">Multi-pass membrane protein</topology>
    </subcellularLocation>
</comment>
<dbReference type="PANTHER" id="PTHR10383:SF9">
    <property type="entry name" value="SERINE INCORPORATOR, ISOFORM F"/>
    <property type="match status" value="1"/>
</dbReference>
<feature type="chain" id="PRO_5026319176" evidence="7">
    <location>
        <begin position="23"/>
        <end position="533"/>
    </location>
</feature>
<keyword evidence="5 6" id="KW-0472">Membrane</keyword>